<evidence type="ECO:0000313" key="2">
    <source>
        <dbReference type="EMBL" id="KAG6433580.1"/>
    </source>
</evidence>
<evidence type="ECO:0000313" key="3">
    <source>
        <dbReference type="Proteomes" id="UP000298416"/>
    </source>
</evidence>
<dbReference type="EMBL" id="PNBA02000002">
    <property type="protein sequence ID" value="KAG6433580.1"/>
    <property type="molecule type" value="Genomic_DNA"/>
</dbReference>
<reference evidence="2" key="2">
    <citation type="submission" date="2020-08" db="EMBL/GenBank/DDBJ databases">
        <title>Plant Genome Project.</title>
        <authorList>
            <person name="Zhang R.-G."/>
        </authorList>
    </citation>
    <scope>NUCLEOTIDE SEQUENCE</scope>
    <source>
        <strain evidence="2">Huo1</strain>
        <tissue evidence="2">Leaf</tissue>
    </source>
</reference>
<dbReference type="SMART" id="SM00666">
    <property type="entry name" value="PB1"/>
    <property type="match status" value="1"/>
</dbReference>
<dbReference type="AlphaFoldDB" id="A0A8X8YP62"/>
<sequence>MDFRIGTRAPRRTLFGSIFRRMVAGVGGLPLPCICGFHVDETVDGTKQNRFKCLMDEEYEERVYSFLRGGEGWDLTQDLDKEGLMKKIALNDWNHKEWIVQFWAPGAKQDEHGPLFYYTREEFPARNFAMLCCKRGYMALPILNNEGTGNGELVGVLEFLGFDSSDHRRTTEGPMTDKYVGSFLSLLLPMIKHELKSFKLACGKELGEELVVEVIEFSDANTLDYSESEPAFSVSTIKRANRKRGIQRWPSLSEEASAANSEQDLLPSTSNVHPLENMTQIITGSADKVIVKVKYNEEFIRFELSEPLLLAKLTEEVAMRLNLEMASFKLKYVDEEGDAILLTRDSDLDLCPKTRTATVYCP</sequence>
<accession>A0A8X8YP62</accession>
<dbReference type="Pfam" id="PF00564">
    <property type="entry name" value="PB1"/>
    <property type="match status" value="1"/>
</dbReference>
<dbReference type="Gene3D" id="3.10.20.90">
    <property type="entry name" value="Phosphatidylinositol 3-kinase Catalytic Subunit, Chain A, domain 1"/>
    <property type="match status" value="1"/>
</dbReference>
<dbReference type="InterPro" id="IPR045012">
    <property type="entry name" value="NLP"/>
</dbReference>
<dbReference type="InterPro" id="IPR000270">
    <property type="entry name" value="PB1_dom"/>
</dbReference>
<dbReference type="PROSITE" id="PS51745">
    <property type="entry name" value="PB1"/>
    <property type="match status" value="1"/>
</dbReference>
<gene>
    <name evidence="2" type="ORF">SASPL_105194</name>
</gene>
<organism evidence="2">
    <name type="scientific">Salvia splendens</name>
    <name type="common">Scarlet sage</name>
    <dbReference type="NCBI Taxonomy" id="180675"/>
    <lineage>
        <taxon>Eukaryota</taxon>
        <taxon>Viridiplantae</taxon>
        <taxon>Streptophyta</taxon>
        <taxon>Embryophyta</taxon>
        <taxon>Tracheophyta</taxon>
        <taxon>Spermatophyta</taxon>
        <taxon>Magnoliopsida</taxon>
        <taxon>eudicotyledons</taxon>
        <taxon>Gunneridae</taxon>
        <taxon>Pentapetalae</taxon>
        <taxon>asterids</taxon>
        <taxon>lamiids</taxon>
        <taxon>Lamiales</taxon>
        <taxon>Lamiaceae</taxon>
        <taxon>Nepetoideae</taxon>
        <taxon>Mentheae</taxon>
        <taxon>Salviinae</taxon>
        <taxon>Salvia</taxon>
        <taxon>Salvia subgen. Calosphace</taxon>
        <taxon>core Calosphace</taxon>
    </lineage>
</organism>
<dbReference type="PANTHER" id="PTHR32002">
    <property type="entry name" value="PROTEIN NLP8"/>
    <property type="match status" value="1"/>
</dbReference>
<dbReference type="Proteomes" id="UP000298416">
    <property type="component" value="Unassembled WGS sequence"/>
</dbReference>
<keyword evidence="3" id="KW-1185">Reference proteome</keyword>
<dbReference type="GO" id="GO:0003700">
    <property type="term" value="F:DNA-binding transcription factor activity"/>
    <property type="evidence" value="ECO:0007669"/>
    <property type="project" value="InterPro"/>
</dbReference>
<dbReference type="SUPFAM" id="SSF54277">
    <property type="entry name" value="CAD &amp; PB1 domains"/>
    <property type="match status" value="1"/>
</dbReference>
<name>A0A8X8YP62_SALSN</name>
<proteinExistence type="predicted"/>
<dbReference type="PANTHER" id="PTHR32002:SF35">
    <property type="entry name" value="PROTEIN NLP6"/>
    <property type="match status" value="1"/>
</dbReference>
<dbReference type="InterPro" id="IPR053793">
    <property type="entry name" value="PB1-like"/>
</dbReference>
<evidence type="ECO:0000259" key="1">
    <source>
        <dbReference type="PROSITE" id="PS51745"/>
    </source>
</evidence>
<comment type="caution">
    <text evidence="2">The sequence shown here is derived from an EMBL/GenBank/DDBJ whole genome shotgun (WGS) entry which is preliminary data.</text>
</comment>
<reference evidence="2" key="1">
    <citation type="submission" date="2018-01" db="EMBL/GenBank/DDBJ databases">
        <authorList>
            <person name="Mao J.F."/>
        </authorList>
    </citation>
    <scope>NUCLEOTIDE SEQUENCE</scope>
    <source>
        <strain evidence="2">Huo1</strain>
        <tissue evidence="2">Leaf</tissue>
    </source>
</reference>
<feature type="domain" description="PB1" evidence="1">
    <location>
        <begin position="288"/>
        <end position="362"/>
    </location>
</feature>
<protein>
    <recommendedName>
        <fullName evidence="1">PB1 domain-containing protein</fullName>
    </recommendedName>
</protein>